<evidence type="ECO:0000313" key="2">
    <source>
        <dbReference type="EMBL" id="GFQ97617.1"/>
    </source>
</evidence>
<dbReference type="PANTHER" id="PTHR13347">
    <property type="entry name" value="HEAT REPEAT-CONTAINING PROTEIN 3"/>
    <property type="match status" value="1"/>
</dbReference>
<dbReference type="OrthoDB" id="288703at2759"/>
<dbReference type="GO" id="GO:0006606">
    <property type="term" value="P:protein import into nucleus"/>
    <property type="evidence" value="ECO:0007669"/>
    <property type="project" value="TreeGrafter"/>
</dbReference>
<dbReference type="SUPFAM" id="SSF48371">
    <property type="entry name" value="ARM repeat"/>
    <property type="match status" value="1"/>
</dbReference>
<dbReference type="GO" id="GO:0051082">
    <property type="term" value="F:unfolded protein binding"/>
    <property type="evidence" value="ECO:0007669"/>
    <property type="project" value="TreeGrafter"/>
</dbReference>
<protein>
    <submittedName>
        <fullName evidence="2">HEAT repeat-containing protein 3</fullName>
    </submittedName>
</protein>
<dbReference type="InterPro" id="IPR011989">
    <property type="entry name" value="ARM-like"/>
</dbReference>
<dbReference type="EMBL" id="BMAO01034591">
    <property type="protein sequence ID" value="GFQ97617.1"/>
    <property type="molecule type" value="Genomic_DNA"/>
</dbReference>
<dbReference type="PANTHER" id="PTHR13347:SF1">
    <property type="entry name" value="HEAT REPEAT-CONTAINING PROTEIN 3"/>
    <property type="match status" value="1"/>
</dbReference>
<gene>
    <name evidence="2" type="primary">X975_21749</name>
    <name evidence="2" type="ORF">TNCT_32401</name>
</gene>
<evidence type="ECO:0000256" key="1">
    <source>
        <dbReference type="ARBA" id="ARBA00049983"/>
    </source>
</evidence>
<dbReference type="InterPro" id="IPR052616">
    <property type="entry name" value="SYO1-like"/>
</dbReference>
<dbReference type="Proteomes" id="UP000887116">
    <property type="component" value="Unassembled WGS sequence"/>
</dbReference>
<feature type="non-terminal residue" evidence="2">
    <location>
        <position position="1"/>
    </location>
</feature>
<reference evidence="2" key="1">
    <citation type="submission" date="2020-07" db="EMBL/GenBank/DDBJ databases">
        <title>Multicomponent nature underlies the extraordinary mechanical properties of spider dragline silk.</title>
        <authorList>
            <person name="Kono N."/>
            <person name="Nakamura H."/>
            <person name="Mori M."/>
            <person name="Yoshida Y."/>
            <person name="Ohtoshi R."/>
            <person name="Malay A.D."/>
            <person name="Moran D.A.P."/>
            <person name="Tomita M."/>
            <person name="Numata K."/>
            <person name="Arakawa K."/>
        </authorList>
    </citation>
    <scope>NUCLEOTIDE SEQUENCE</scope>
</reference>
<keyword evidence="3" id="KW-1185">Reference proteome</keyword>
<proteinExistence type="inferred from homology"/>
<dbReference type="GO" id="GO:0042273">
    <property type="term" value="P:ribosomal large subunit biogenesis"/>
    <property type="evidence" value="ECO:0007669"/>
    <property type="project" value="TreeGrafter"/>
</dbReference>
<dbReference type="AlphaFoldDB" id="A0A8X6G7P0"/>
<dbReference type="InterPro" id="IPR016024">
    <property type="entry name" value="ARM-type_fold"/>
</dbReference>
<comment type="similarity">
    <text evidence="1">Belongs to the nuclear import and ribosome assembly adapter family.</text>
</comment>
<accession>A0A8X6G7P0</accession>
<organism evidence="2 3">
    <name type="scientific">Trichonephila clavata</name>
    <name type="common">Joro spider</name>
    <name type="synonym">Nephila clavata</name>
    <dbReference type="NCBI Taxonomy" id="2740835"/>
    <lineage>
        <taxon>Eukaryota</taxon>
        <taxon>Metazoa</taxon>
        <taxon>Ecdysozoa</taxon>
        <taxon>Arthropoda</taxon>
        <taxon>Chelicerata</taxon>
        <taxon>Arachnida</taxon>
        <taxon>Araneae</taxon>
        <taxon>Araneomorphae</taxon>
        <taxon>Entelegynae</taxon>
        <taxon>Araneoidea</taxon>
        <taxon>Nephilidae</taxon>
        <taxon>Trichonephila</taxon>
    </lineage>
</organism>
<sequence length="133" mass="14774">MGKIKEKKHKFICSNPTGIPSLRELEMEYILNPKADDETLKSVLLKVQSRRVEERETGAVIVANLANNKAFVTSLLEENFIKIVSPLLIDKHLAVRNAAAGCLRNLAACGDYTVSEALVDQDVMTSLVMLFEQ</sequence>
<dbReference type="Gene3D" id="1.25.10.10">
    <property type="entry name" value="Leucine-rich Repeat Variant"/>
    <property type="match status" value="1"/>
</dbReference>
<name>A0A8X6G7P0_TRICU</name>
<comment type="caution">
    <text evidence="2">The sequence shown here is derived from an EMBL/GenBank/DDBJ whole genome shotgun (WGS) entry which is preliminary data.</text>
</comment>
<evidence type="ECO:0000313" key="3">
    <source>
        <dbReference type="Proteomes" id="UP000887116"/>
    </source>
</evidence>